<evidence type="ECO:0000313" key="7">
    <source>
        <dbReference type="Proteomes" id="UP001149719"/>
    </source>
</evidence>
<evidence type="ECO:0000256" key="1">
    <source>
        <dbReference type="ARBA" id="ARBA00022605"/>
    </source>
</evidence>
<dbReference type="InterPro" id="IPR006439">
    <property type="entry name" value="HAD-SF_hydro_IA"/>
</dbReference>
<comment type="subunit">
    <text evidence="4">Monomer.</text>
</comment>
<dbReference type="GO" id="GO:0043874">
    <property type="term" value="F:acireductone synthase activity"/>
    <property type="evidence" value="ECO:0007669"/>
    <property type="project" value="UniProtKB-EC"/>
</dbReference>
<dbReference type="Proteomes" id="UP001149719">
    <property type="component" value="Unassembled WGS sequence"/>
</dbReference>
<dbReference type="NCBIfam" id="TIGR01691">
    <property type="entry name" value="enolase-ppase"/>
    <property type="match status" value="1"/>
</dbReference>
<dbReference type="Gene3D" id="1.10.720.60">
    <property type="match status" value="1"/>
</dbReference>
<comment type="function">
    <text evidence="4">Bifunctional enzyme that catalyzes the enolization of 2,3-diketo-5-methylthiopentyl-1-phosphate (DK-MTP-1-P) into the intermediate 2-hydroxy-3-keto-5-methylthiopentenyl-1-phosphate (HK-MTPenyl-1-P), which is then dephosphorylated to form the acireductone 1,2-dihydroxy-3-keto-5-methylthiopentene (DHK-MTPene).</text>
</comment>
<keyword evidence="3 4" id="KW-0486">Methionine biosynthesis</keyword>
<dbReference type="SFLD" id="SFLDS00003">
    <property type="entry name" value="Haloacid_Dehalogenase"/>
    <property type="match status" value="1"/>
</dbReference>
<evidence type="ECO:0000313" key="6">
    <source>
        <dbReference type="EMBL" id="MCZ2722533.1"/>
    </source>
</evidence>
<proteinExistence type="inferred from homology"/>
<comment type="cofactor">
    <cofactor evidence="4">
        <name>Mg(2+)</name>
        <dbReference type="ChEBI" id="CHEBI:18420"/>
    </cofactor>
    <text evidence="4">Binds 1 Mg(2+) ion per subunit.</text>
</comment>
<evidence type="ECO:0000256" key="3">
    <source>
        <dbReference type="ARBA" id="ARBA00023167"/>
    </source>
</evidence>
<evidence type="ECO:0000256" key="2">
    <source>
        <dbReference type="ARBA" id="ARBA00022801"/>
    </source>
</evidence>
<dbReference type="SUPFAM" id="SSF56784">
    <property type="entry name" value="HAD-like"/>
    <property type="match status" value="1"/>
</dbReference>
<dbReference type="PRINTS" id="PR00413">
    <property type="entry name" value="HADHALOGNASE"/>
</dbReference>
<keyword evidence="4" id="KW-0460">Magnesium</keyword>
<evidence type="ECO:0000256" key="5">
    <source>
        <dbReference type="SAM" id="MobiDB-lite"/>
    </source>
</evidence>
<dbReference type="EMBL" id="JAPUBN010000018">
    <property type="protein sequence ID" value="MCZ2722533.1"/>
    <property type="molecule type" value="Genomic_DNA"/>
</dbReference>
<comment type="similarity">
    <text evidence="4">Belongs to the HAD-like hydrolase superfamily. MasA/MtnC family.</text>
</comment>
<keyword evidence="7" id="KW-1185">Reference proteome</keyword>
<keyword evidence="4" id="KW-0479">Metal-binding</keyword>
<feature type="compositionally biased region" description="Polar residues" evidence="5">
    <location>
        <begin position="208"/>
        <end position="225"/>
    </location>
</feature>
<dbReference type="CDD" id="cd01629">
    <property type="entry name" value="HAD_EP"/>
    <property type="match status" value="1"/>
</dbReference>
<gene>
    <name evidence="4 6" type="primary">mtnC</name>
    <name evidence="6" type="ORF">O1D97_13180</name>
</gene>
<comment type="pathway">
    <text evidence="4">Amino-acid biosynthesis; L-methionine biosynthesis via salvage pathway; L-methionine from S-methyl-5-thio-alpha-D-ribose 1-phosphate: step 3/6.</text>
</comment>
<dbReference type="InterPro" id="IPR023214">
    <property type="entry name" value="HAD_sf"/>
</dbReference>
<comment type="pathway">
    <text evidence="4">Amino-acid biosynthesis; L-methionine biosynthesis via salvage pathway; L-methionine from S-methyl-5-thio-alpha-D-ribose 1-phosphate: step 4/6.</text>
</comment>
<name>A0ABT4JW43_9GAMM</name>
<dbReference type="Gene3D" id="3.40.50.1000">
    <property type="entry name" value="HAD superfamily/HAD-like"/>
    <property type="match status" value="1"/>
</dbReference>
<keyword evidence="2 4" id="KW-0378">Hydrolase</keyword>
<dbReference type="EC" id="3.1.3.77" evidence="4"/>
<dbReference type="SFLD" id="SFLDG01129">
    <property type="entry name" value="C1.5:_HAD__Beta-PGM__Phosphata"/>
    <property type="match status" value="1"/>
</dbReference>
<dbReference type="SFLD" id="SFLDF00044">
    <property type="entry name" value="enolase-phosphatase"/>
    <property type="match status" value="1"/>
</dbReference>
<protein>
    <recommendedName>
        <fullName evidence="4">Enolase-phosphatase E1</fullName>
        <ecNumber evidence="4">3.1.3.77</ecNumber>
    </recommendedName>
    <alternativeName>
        <fullName evidence="4">2,3-diketo-5-methylthio-1-phosphopentane phosphatase</fullName>
    </alternativeName>
</protein>
<dbReference type="PANTHER" id="PTHR20371:SF1">
    <property type="entry name" value="ENOLASE-PHOSPHATASE E1"/>
    <property type="match status" value="1"/>
</dbReference>
<feature type="region of interest" description="Disordered" evidence="5">
    <location>
        <begin position="206"/>
        <end position="225"/>
    </location>
</feature>
<dbReference type="NCBIfam" id="TIGR01549">
    <property type="entry name" value="HAD-SF-IA-v1"/>
    <property type="match status" value="1"/>
</dbReference>
<dbReference type="SFLD" id="SFLDG01133">
    <property type="entry name" value="C1.5.4:_Enolase-phosphatase_Li"/>
    <property type="match status" value="1"/>
</dbReference>
<organism evidence="6 7">
    <name type="scientific">Marinomonas phaeophyticola</name>
    <dbReference type="NCBI Taxonomy" id="3004091"/>
    <lineage>
        <taxon>Bacteria</taxon>
        <taxon>Pseudomonadati</taxon>
        <taxon>Pseudomonadota</taxon>
        <taxon>Gammaproteobacteria</taxon>
        <taxon>Oceanospirillales</taxon>
        <taxon>Oceanospirillaceae</taxon>
        <taxon>Marinomonas</taxon>
    </lineage>
</organism>
<accession>A0ABT4JW43</accession>
<sequence>MIKAILTDIEGTTSKISFVHEVLFPYARQHMAEFIKSQYQNEAVTEQIEAIKTQIGDPTASLETIIQTLEHWIDTDKKITPLKALQGMIWKHGYEAKEFTGHVYQDAFDNLTKWQHNGLALYVYSSGSVAAQKLIFGYSDFGDMTALFTGYFDTKIGLKQEAQSYENIIEALPYHATEILFLSDVVAELNAAANAGMQTYQLIRESQPKSQHPNANSFDQITIQP</sequence>
<keyword evidence="1 4" id="KW-0028">Amino-acid biosynthesis</keyword>
<dbReference type="PANTHER" id="PTHR20371">
    <property type="entry name" value="ENOLASE-PHOSPHATASE E1"/>
    <property type="match status" value="1"/>
</dbReference>
<dbReference type="InterPro" id="IPR023943">
    <property type="entry name" value="Enolase-ppase_E1"/>
</dbReference>
<comment type="caution">
    <text evidence="6">The sequence shown here is derived from an EMBL/GenBank/DDBJ whole genome shotgun (WGS) entry which is preliminary data.</text>
</comment>
<dbReference type="InterPro" id="IPR036412">
    <property type="entry name" value="HAD-like_sf"/>
</dbReference>
<evidence type="ECO:0000256" key="4">
    <source>
        <dbReference type="HAMAP-Rule" id="MF_01681"/>
    </source>
</evidence>
<comment type="catalytic activity">
    <reaction evidence="4">
        <text>5-methylsulfanyl-2,3-dioxopentyl phosphate + H2O = 1,2-dihydroxy-5-(methylsulfanyl)pent-1-en-3-one + phosphate</text>
        <dbReference type="Rhea" id="RHEA:21700"/>
        <dbReference type="ChEBI" id="CHEBI:15377"/>
        <dbReference type="ChEBI" id="CHEBI:43474"/>
        <dbReference type="ChEBI" id="CHEBI:49252"/>
        <dbReference type="ChEBI" id="CHEBI:58828"/>
        <dbReference type="EC" id="3.1.3.77"/>
    </reaction>
</comment>
<dbReference type="RefSeq" id="WP_269126230.1">
    <property type="nucleotide sequence ID" value="NZ_JAPUBN010000018.1"/>
</dbReference>
<reference evidence="6" key="1">
    <citation type="submission" date="2022-12" db="EMBL/GenBank/DDBJ databases">
        <title>Marinomonas 15G1-11 sp. nov, isolated from marine algae.</title>
        <authorList>
            <person name="Butt M."/>
            <person name="Choi D.G."/>
            <person name="Kim J.M."/>
            <person name="Lee J.K."/>
            <person name="Baek J.H."/>
            <person name="Jeon C.O."/>
        </authorList>
    </citation>
    <scope>NUCLEOTIDE SEQUENCE</scope>
    <source>
        <strain evidence="6">15G1-11</strain>
    </source>
</reference>
<dbReference type="Pfam" id="PF00702">
    <property type="entry name" value="Hydrolase"/>
    <property type="match status" value="1"/>
</dbReference>
<dbReference type="HAMAP" id="MF_01681">
    <property type="entry name" value="Salvage_MtnC"/>
    <property type="match status" value="1"/>
</dbReference>